<dbReference type="InterPro" id="IPR051218">
    <property type="entry name" value="Sec_MonoDiacylglyc_Lipase"/>
</dbReference>
<reference evidence="2" key="1">
    <citation type="submission" date="2021-01" db="EMBL/GenBank/DDBJ databases">
        <title>Whole genome shotgun sequence of Sphaerisporangium rufum NBRC 109079.</title>
        <authorList>
            <person name="Komaki H."/>
            <person name="Tamura T."/>
        </authorList>
    </citation>
    <scope>NUCLEOTIDE SEQUENCE</scope>
    <source>
        <strain evidence="2">NBRC 109079</strain>
    </source>
</reference>
<keyword evidence="3" id="KW-1185">Reference proteome</keyword>
<dbReference type="InterPro" id="IPR002921">
    <property type="entry name" value="Fungal_lipase-type"/>
</dbReference>
<dbReference type="Gene3D" id="3.40.50.1820">
    <property type="entry name" value="alpha/beta hydrolase"/>
    <property type="match status" value="1"/>
</dbReference>
<name>A0A919R313_9ACTN</name>
<dbReference type="CDD" id="cd00519">
    <property type="entry name" value="Lipase_3"/>
    <property type="match status" value="1"/>
</dbReference>
<sequence>MAGTDGTGNSRQGKTIITGTGAAAGRVPAAGGASAGESLFPTEWEGRMRDVLAAGGVWNRDAAAPSYDELRPYGHRETPGFPVYKDLERRLLAPGEHPDPVIAHVMATCAAYSYADPRTLSMIMARLGLADNRCRMIRASVDAMLICSTAFLVQSRSGRVGILCYRGTEPLNFVNWLGVLDVAPERIGYRIGDPCATVHAGLYRNVRATRYEVMNALRLACEHRSVRAAAGATRPAGRPGPLEGGLEVLYITGHSQGGAMAALMGVMMRHERKYRDVFASRLRAVYTFGQPMIGDPRFAEACRQDDFLRERVIRYVYDRDVVPHLPSTASGAFRHFGRELRYAVPHLRNTLLGTLTGGRCAPPERRGRWESRRSATPQMPGLLGIPLAGLAYLARGFEVTRSLPSVYSIDDHLPQHYVSALTPPGVQNEFGD</sequence>
<protein>
    <recommendedName>
        <fullName evidence="1">Fungal lipase-type domain-containing protein</fullName>
    </recommendedName>
</protein>
<dbReference type="InterPro" id="IPR029058">
    <property type="entry name" value="AB_hydrolase_fold"/>
</dbReference>
<comment type="caution">
    <text evidence="2">The sequence shown here is derived from an EMBL/GenBank/DDBJ whole genome shotgun (WGS) entry which is preliminary data.</text>
</comment>
<evidence type="ECO:0000313" key="3">
    <source>
        <dbReference type="Proteomes" id="UP000655287"/>
    </source>
</evidence>
<proteinExistence type="predicted"/>
<evidence type="ECO:0000313" key="2">
    <source>
        <dbReference type="EMBL" id="GII78786.1"/>
    </source>
</evidence>
<gene>
    <name evidence="2" type="ORF">Sru01_37680</name>
</gene>
<accession>A0A919R313</accession>
<feature type="domain" description="Fungal lipase-type" evidence="1">
    <location>
        <begin position="249"/>
        <end position="327"/>
    </location>
</feature>
<dbReference type="EMBL" id="BOOU01000053">
    <property type="protein sequence ID" value="GII78786.1"/>
    <property type="molecule type" value="Genomic_DNA"/>
</dbReference>
<dbReference type="PANTHER" id="PTHR45856">
    <property type="entry name" value="ALPHA/BETA-HYDROLASES SUPERFAMILY PROTEIN"/>
    <property type="match status" value="1"/>
</dbReference>
<dbReference type="Proteomes" id="UP000655287">
    <property type="component" value="Unassembled WGS sequence"/>
</dbReference>
<evidence type="ECO:0000259" key="1">
    <source>
        <dbReference type="Pfam" id="PF01764"/>
    </source>
</evidence>
<dbReference type="Pfam" id="PF01764">
    <property type="entry name" value="Lipase_3"/>
    <property type="match status" value="1"/>
</dbReference>
<dbReference type="GO" id="GO:0006629">
    <property type="term" value="P:lipid metabolic process"/>
    <property type="evidence" value="ECO:0007669"/>
    <property type="project" value="InterPro"/>
</dbReference>
<dbReference type="SUPFAM" id="SSF53474">
    <property type="entry name" value="alpha/beta-Hydrolases"/>
    <property type="match status" value="1"/>
</dbReference>
<organism evidence="2 3">
    <name type="scientific">Sphaerisporangium rufum</name>
    <dbReference type="NCBI Taxonomy" id="1381558"/>
    <lineage>
        <taxon>Bacteria</taxon>
        <taxon>Bacillati</taxon>
        <taxon>Actinomycetota</taxon>
        <taxon>Actinomycetes</taxon>
        <taxon>Streptosporangiales</taxon>
        <taxon>Streptosporangiaceae</taxon>
        <taxon>Sphaerisporangium</taxon>
    </lineage>
</organism>
<dbReference type="AlphaFoldDB" id="A0A919R313"/>
<dbReference type="PANTHER" id="PTHR45856:SF11">
    <property type="entry name" value="FUNGAL LIPASE-LIKE DOMAIN-CONTAINING PROTEIN"/>
    <property type="match status" value="1"/>
</dbReference>
<dbReference type="RefSeq" id="WP_203988027.1">
    <property type="nucleotide sequence ID" value="NZ_BOOU01000053.1"/>
</dbReference>